<gene>
    <name evidence="1" type="ORF">ONZ43_g5301</name>
</gene>
<dbReference type="Proteomes" id="UP001153334">
    <property type="component" value="Unassembled WGS sequence"/>
</dbReference>
<dbReference type="EMBL" id="JAPESX010001601">
    <property type="protein sequence ID" value="KAJ8112830.1"/>
    <property type="molecule type" value="Genomic_DNA"/>
</dbReference>
<name>A0ACC2ICA0_9PEZI</name>
<proteinExistence type="predicted"/>
<evidence type="ECO:0000313" key="1">
    <source>
        <dbReference type="EMBL" id="KAJ8112830.1"/>
    </source>
</evidence>
<sequence>MYQFRPNEMPYWPEDAGLGEAYRKPTDNYISSTPTGEKVVSLGKFGTLAQRNATWSEILKTATKLTPEQLG</sequence>
<evidence type="ECO:0000313" key="2">
    <source>
        <dbReference type="Proteomes" id="UP001153334"/>
    </source>
</evidence>
<reference evidence="1" key="1">
    <citation type="submission" date="2022-11" db="EMBL/GenBank/DDBJ databases">
        <title>Genome Sequence of Nemania bipapillata.</title>
        <authorList>
            <person name="Buettner E."/>
        </authorList>
    </citation>
    <scope>NUCLEOTIDE SEQUENCE</scope>
    <source>
        <strain evidence="1">CP14</strain>
    </source>
</reference>
<protein>
    <submittedName>
        <fullName evidence="1">Uncharacterized protein</fullName>
    </submittedName>
</protein>
<organism evidence="1 2">
    <name type="scientific">Nemania bipapillata</name>
    <dbReference type="NCBI Taxonomy" id="110536"/>
    <lineage>
        <taxon>Eukaryota</taxon>
        <taxon>Fungi</taxon>
        <taxon>Dikarya</taxon>
        <taxon>Ascomycota</taxon>
        <taxon>Pezizomycotina</taxon>
        <taxon>Sordariomycetes</taxon>
        <taxon>Xylariomycetidae</taxon>
        <taxon>Xylariales</taxon>
        <taxon>Xylariaceae</taxon>
        <taxon>Nemania</taxon>
    </lineage>
</organism>
<keyword evidence="2" id="KW-1185">Reference proteome</keyword>
<accession>A0ACC2ICA0</accession>
<comment type="caution">
    <text evidence="1">The sequence shown here is derived from an EMBL/GenBank/DDBJ whole genome shotgun (WGS) entry which is preliminary data.</text>
</comment>